<dbReference type="PROSITE" id="PS50076">
    <property type="entry name" value="DNAJ_2"/>
    <property type="match status" value="1"/>
</dbReference>
<dbReference type="EMBL" id="CAKKNE010000002">
    <property type="protein sequence ID" value="CAH0367423.1"/>
    <property type="molecule type" value="Genomic_DNA"/>
</dbReference>
<feature type="chain" id="PRO_5035156129" description="J domain-containing protein" evidence="3">
    <location>
        <begin position="18"/>
        <end position="396"/>
    </location>
</feature>
<feature type="compositionally biased region" description="Pro residues" evidence="1">
    <location>
        <begin position="195"/>
        <end position="205"/>
    </location>
</feature>
<feature type="transmembrane region" description="Helical" evidence="2">
    <location>
        <begin position="136"/>
        <end position="158"/>
    </location>
</feature>
<dbReference type="Proteomes" id="UP000789595">
    <property type="component" value="Unassembled WGS sequence"/>
</dbReference>
<evidence type="ECO:0008006" key="8">
    <source>
        <dbReference type="Google" id="ProtNLM"/>
    </source>
</evidence>
<evidence type="ECO:0000256" key="1">
    <source>
        <dbReference type="SAM" id="MobiDB-lite"/>
    </source>
</evidence>
<feature type="signal peptide" evidence="3">
    <location>
        <begin position="1"/>
        <end position="17"/>
    </location>
</feature>
<comment type="caution">
    <text evidence="6">The sequence shown here is derived from an EMBL/GenBank/DDBJ whole genome shotgun (WGS) entry which is preliminary data.</text>
</comment>
<sequence>MAGARFAVACAVAAVAATVFLARKDPTDHYSALGVDRRATKEEVRAAYKQAALKFHPDKCASKRGLWHALLGGAARCARRFHAASAAEEVLSDDAKRIEYDVELARIEFERNARRQRHHAYGGGGLLPDWFRPGLVVYYLFVACLCLVIWTYAVAPVLRGAKRAVEPKQVAADRSAARMAAVRRQQEALSAAPRRPAPVGRPPAPDARDTAPPPRRRPVPAPAPTPPLPQPGLLPPLLQPPAARRPPDASAERESSADEARRIRSETDDAYARSLAEDQRKEEQRAAEDAEAAREQVIRDRREAARQLLAATPEATGPTAKRVRVRLPEGQPLARTFSYLDPISLVRSFVDASGRAPDNFDLVYVGPPMRTLDDDDAPLSSLGPGPVALMVTDLDA</sequence>
<feature type="region of interest" description="Disordered" evidence="1">
    <location>
        <begin position="164"/>
        <end position="295"/>
    </location>
</feature>
<dbReference type="PROSITE" id="PS50033">
    <property type="entry name" value="UBX"/>
    <property type="match status" value="1"/>
</dbReference>
<feature type="domain" description="J" evidence="5">
    <location>
        <begin position="28"/>
        <end position="104"/>
    </location>
</feature>
<keyword evidence="2" id="KW-0812">Transmembrane</keyword>
<dbReference type="CDD" id="cd01767">
    <property type="entry name" value="UBX"/>
    <property type="match status" value="1"/>
</dbReference>
<dbReference type="InterPro" id="IPR029071">
    <property type="entry name" value="Ubiquitin-like_domsf"/>
</dbReference>
<evidence type="ECO:0000313" key="6">
    <source>
        <dbReference type="EMBL" id="CAH0367423.1"/>
    </source>
</evidence>
<name>A0A8J2S9F4_9STRA</name>
<dbReference type="OrthoDB" id="445556at2759"/>
<dbReference type="SUPFAM" id="SSF46565">
    <property type="entry name" value="Chaperone J-domain"/>
    <property type="match status" value="1"/>
</dbReference>
<keyword evidence="3" id="KW-0732">Signal</keyword>
<protein>
    <recommendedName>
        <fullName evidence="8">J domain-containing protein</fullName>
    </recommendedName>
</protein>
<dbReference type="CDD" id="cd06257">
    <property type="entry name" value="DnaJ"/>
    <property type="match status" value="1"/>
</dbReference>
<feature type="domain" description="UBX" evidence="4">
    <location>
        <begin position="316"/>
        <end position="392"/>
    </location>
</feature>
<keyword evidence="2" id="KW-1133">Transmembrane helix</keyword>
<evidence type="ECO:0000259" key="4">
    <source>
        <dbReference type="PROSITE" id="PS50033"/>
    </source>
</evidence>
<gene>
    <name evidence="6" type="ORF">PECAL_2P04440</name>
</gene>
<keyword evidence="7" id="KW-1185">Reference proteome</keyword>
<evidence type="ECO:0000259" key="5">
    <source>
        <dbReference type="PROSITE" id="PS50076"/>
    </source>
</evidence>
<feature type="compositionally biased region" description="Pro residues" evidence="1">
    <location>
        <begin position="219"/>
        <end position="239"/>
    </location>
</feature>
<dbReference type="InterPro" id="IPR001623">
    <property type="entry name" value="DnaJ_domain"/>
</dbReference>
<dbReference type="AlphaFoldDB" id="A0A8J2S9F4"/>
<accession>A0A8J2S9F4</accession>
<evidence type="ECO:0000313" key="7">
    <source>
        <dbReference type="Proteomes" id="UP000789595"/>
    </source>
</evidence>
<keyword evidence="2" id="KW-0472">Membrane</keyword>
<dbReference type="Gene3D" id="1.10.287.110">
    <property type="entry name" value="DnaJ domain"/>
    <property type="match status" value="1"/>
</dbReference>
<evidence type="ECO:0000256" key="3">
    <source>
        <dbReference type="SAM" id="SignalP"/>
    </source>
</evidence>
<feature type="compositionally biased region" description="Basic and acidic residues" evidence="1">
    <location>
        <begin position="245"/>
        <end position="295"/>
    </location>
</feature>
<dbReference type="SUPFAM" id="SSF54236">
    <property type="entry name" value="Ubiquitin-like"/>
    <property type="match status" value="1"/>
</dbReference>
<dbReference type="Pfam" id="PF00789">
    <property type="entry name" value="UBX"/>
    <property type="match status" value="1"/>
</dbReference>
<dbReference type="InterPro" id="IPR001012">
    <property type="entry name" value="UBX_dom"/>
</dbReference>
<evidence type="ECO:0000256" key="2">
    <source>
        <dbReference type="SAM" id="Phobius"/>
    </source>
</evidence>
<dbReference type="InterPro" id="IPR036869">
    <property type="entry name" value="J_dom_sf"/>
</dbReference>
<proteinExistence type="predicted"/>
<feature type="compositionally biased region" description="Low complexity" evidence="1">
    <location>
        <begin position="169"/>
        <end position="194"/>
    </location>
</feature>
<organism evidence="6 7">
    <name type="scientific">Pelagomonas calceolata</name>
    <dbReference type="NCBI Taxonomy" id="35677"/>
    <lineage>
        <taxon>Eukaryota</taxon>
        <taxon>Sar</taxon>
        <taxon>Stramenopiles</taxon>
        <taxon>Ochrophyta</taxon>
        <taxon>Pelagophyceae</taxon>
        <taxon>Pelagomonadales</taxon>
        <taxon>Pelagomonadaceae</taxon>
        <taxon>Pelagomonas</taxon>
    </lineage>
</organism>
<dbReference type="SMART" id="SM00271">
    <property type="entry name" value="DnaJ"/>
    <property type="match status" value="1"/>
</dbReference>
<dbReference type="PRINTS" id="PR00625">
    <property type="entry name" value="JDOMAIN"/>
</dbReference>
<dbReference type="InterPro" id="IPR050817">
    <property type="entry name" value="DjlA_DnaK_co-chaperone"/>
</dbReference>
<dbReference type="Pfam" id="PF00226">
    <property type="entry name" value="DnaJ"/>
    <property type="match status" value="1"/>
</dbReference>
<reference evidence="6" key="1">
    <citation type="submission" date="2021-11" db="EMBL/GenBank/DDBJ databases">
        <authorList>
            <consortium name="Genoscope - CEA"/>
            <person name="William W."/>
        </authorList>
    </citation>
    <scope>NUCLEOTIDE SEQUENCE</scope>
</reference>
<dbReference type="Gene3D" id="3.10.20.90">
    <property type="entry name" value="Phosphatidylinositol 3-kinase Catalytic Subunit, Chain A, domain 1"/>
    <property type="match status" value="1"/>
</dbReference>
<dbReference type="PANTHER" id="PTHR24074">
    <property type="entry name" value="CO-CHAPERONE PROTEIN DJLA"/>
    <property type="match status" value="1"/>
</dbReference>